<evidence type="ECO:0000313" key="1">
    <source>
        <dbReference type="EMBL" id="VVD27246.1"/>
    </source>
</evidence>
<dbReference type="AlphaFoldDB" id="A0A5Q4ZDC2"/>
<dbReference type="EMBL" id="LR699553">
    <property type="protein sequence ID" value="VVD27246.1"/>
    <property type="molecule type" value="Genomic_DNA"/>
</dbReference>
<dbReference type="Proteomes" id="UP000325811">
    <property type="component" value="Chromosome I"/>
</dbReference>
<organism evidence="1 2">
    <name type="scientific">Paraburkholderia dioscoreae</name>
    <dbReference type="NCBI Taxonomy" id="2604047"/>
    <lineage>
        <taxon>Bacteria</taxon>
        <taxon>Pseudomonadati</taxon>
        <taxon>Pseudomonadota</taxon>
        <taxon>Betaproteobacteria</taxon>
        <taxon>Burkholderiales</taxon>
        <taxon>Burkholderiaceae</taxon>
        <taxon>Paraburkholderia</taxon>
    </lineage>
</organism>
<sequence>MKGIAIGFIRGGRFSARENIRHRRRHNNHNAEKLRCGRRERCCVAGPRQTPFLIPLAQATVGMLLSALKGDLQNPTLHSLHLSATMEVAMESYTNAAYRCPVAAPFTGCPPDSNRPSAY</sequence>
<name>A0A5Q4ZDC2_9BURK</name>
<proteinExistence type="predicted"/>
<accession>A0A5Q4ZDC2</accession>
<dbReference type="KEGG" id="pdio:PDMSB3_0784"/>
<protein>
    <submittedName>
        <fullName evidence="1">Uncharacterized protein</fullName>
    </submittedName>
</protein>
<evidence type="ECO:0000313" key="2">
    <source>
        <dbReference type="Proteomes" id="UP000325811"/>
    </source>
</evidence>
<gene>
    <name evidence="1" type="ORF">PDMSB3_0784</name>
</gene>
<keyword evidence="2" id="KW-1185">Reference proteome</keyword>
<reference evidence="1 2" key="1">
    <citation type="submission" date="2019-08" db="EMBL/GenBank/DDBJ databases">
        <authorList>
            <person name="Herpell B J."/>
        </authorList>
    </citation>
    <scope>NUCLEOTIDE SEQUENCE [LARGE SCALE GENOMIC DNA]</scope>
    <source>
        <strain evidence="2">Msb3</strain>
    </source>
</reference>